<name>A0A809S7F3_9PROT</name>
<dbReference type="InterPro" id="IPR027065">
    <property type="entry name" value="Lon_Prtase"/>
</dbReference>
<dbReference type="Pfam" id="PF00004">
    <property type="entry name" value="AAA"/>
    <property type="match status" value="1"/>
</dbReference>
<dbReference type="GO" id="GO:0004176">
    <property type="term" value="F:ATP-dependent peptidase activity"/>
    <property type="evidence" value="ECO:0007669"/>
    <property type="project" value="InterPro"/>
</dbReference>
<dbReference type="GO" id="GO:0051131">
    <property type="term" value="P:chaperone-mediated protein complex assembly"/>
    <property type="evidence" value="ECO:0007669"/>
    <property type="project" value="TreeGrafter"/>
</dbReference>
<dbReference type="SUPFAM" id="SSF52540">
    <property type="entry name" value="P-loop containing nucleoside triphosphate hydrolases"/>
    <property type="match status" value="1"/>
</dbReference>
<feature type="domain" description="AAA+ ATPase" evidence="1">
    <location>
        <begin position="299"/>
        <end position="446"/>
    </location>
</feature>
<dbReference type="AlphaFoldDB" id="A0A809S7F3"/>
<dbReference type="Gene3D" id="3.40.50.300">
    <property type="entry name" value="P-loop containing nucleotide triphosphate hydrolases"/>
    <property type="match status" value="1"/>
</dbReference>
<dbReference type="GO" id="GO:0003697">
    <property type="term" value="F:single-stranded DNA binding"/>
    <property type="evidence" value="ECO:0007669"/>
    <property type="project" value="TreeGrafter"/>
</dbReference>
<dbReference type="PANTHER" id="PTHR43718:SF2">
    <property type="entry name" value="LON PROTEASE HOMOLOG, MITOCHONDRIAL"/>
    <property type="match status" value="1"/>
</dbReference>
<evidence type="ECO:0000259" key="1">
    <source>
        <dbReference type="SMART" id="SM00382"/>
    </source>
</evidence>
<proteinExistence type="predicted"/>
<gene>
    <name evidence="2" type="ORF">SFSGTM_02100</name>
</gene>
<dbReference type="InterPro" id="IPR027417">
    <property type="entry name" value="P-loop_NTPase"/>
</dbReference>
<dbReference type="SMART" id="SM00382">
    <property type="entry name" value="AAA"/>
    <property type="match status" value="1"/>
</dbReference>
<evidence type="ECO:0000313" key="2">
    <source>
        <dbReference type="EMBL" id="BBO99501.1"/>
    </source>
</evidence>
<dbReference type="GO" id="GO:0005524">
    <property type="term" value="F:ATP binding"/>
    <property type="evidence" value="ECO:0007669"/>
    <property type="project" value="InterPro"/>
</dbReference>
<protein>
    <recommendedName>
        <fullName evidence="1">AAA+ ATPase domain-containing protein</fullName>
    </recommendedName>
</protein>
<dbReference type="GO" id="GO:0016887">
    <property type="term" value="F:ATP hydrolysis activity"/>
    <property type="evidence" value="ECO:0007669"/>
    <property type="project" value="InterPro"/>
</dbReference>
<dbReference type="GO" id="GO:0006515">
    <property type="term" value="P:protein quality control for misfolded or incompletely synthesized proteins"/>
    <property type="evidence" value="ECO:0007669"/>
    <property type="project" value="TreeGrafter"/>
</dbReference>
<dbReference type="PANTHER" id="PTHR43718">
    <property type="entry name" value="LON PROTEASE"/>
    <property type="match status" value="1"/>
</dbReference>
<evidence type="ECO:0000313" key="3">
    <source>
        <dbReference type="Proteomes" id="UP000463939"/>
    </source>
</evidence>
<dbReference type="InterPro" id="IPR003959">
    <property type="entry name" value="ATPase_AAA_core"/>
</dbReference>
<reference evidence="3" key="1">
    <citation type="submission" date="2019-11" db="EMBL/GenBank/DDBJ databases">
        <title>Isolation and characterization of a novel species in the genus Sulfuriferula.</title>
        <authorList>
            <person name="Mochizuki J."/>
            <person name="Kojima H."/>
            <person name="Fukui M."/>
        </authorList>
    </citation>
    <scope>NUCLEOTIDE SEQUENCE [LARGE SCALE GENOMIC DNA]</scope>
    <source>
        <strain evidence="3">SGTM</strain>
    </source>
</reference>
<dbReference type="EMBL" id="AP021881">
    <property type="protein sequence ID" value="BBO99501.1"/>
    <property type="molecule type" value="Genomic_DNA"/>
</dbReference>
<dbReference type="Proteomes" id="UP000463939">
    <property type="component" value="Chromosome"/>
</dbReference>
<dbReference type="RefSeq" id="WP_162083545.1">
    <property type="nucleotide sequence ID" value="NZ_AP021881.1"/>
</dbReference>
<keyword evidence="3" id="KW-1185">Reference proteome</keyword>
<dbReference type="GO" id="GO:0004252">
    <property type="term" value="F:serine-type endopeptidase activity"/>
    <property type="evidence" value="ECO:0007669"/>
    <property type="project" value="InterPro"/>
</dbReference>
<dbReference type="InterPro" id="IPR003593">
    <property type="entry name" value="AAA+_ATPase"/>
</dbReference>
<dbReference type="GO" id="GO:0007005">
    <property type="term" value="P:mitochondrion organization"/>
    <property type="evidence" value="ECO:0007669"/>
    <property type="project" value="TreeGrafter"/>
</dbReference>
<dbReference type="KEGG" id="sniv:SFSGTM_02100"/>
<accession>A0A809S7F3</accession>
<organism evidence="2 3">
    <name type="scientific">Sulfuriferula nivalis</name>
    <dbReference type="NCBI Taxonomy" id="2675298"/>
    <lineage>
        <taxon>Bacteria</taxon>
        <taxon>Pseudomonadati</taxon>
        <taxon>Pseudomonadota</taxon>
        <taxon>Betaproteobacteria</taxon>
        <taxon>Nitrosomonadales</taxon>
        <taxon>Sulfuricellaceae</taxon>
        <taxon>Sulfuriferula</taxon>
    </lineage>
</organism>
<sequence>MNLNSSNDGDLHNLALANVPDHIHKPIRQLLPKLPVTARKVFTDLFKGAVLNRYEVADKFKAIKKDNKLAFSLLSLFLMDARHQMQLVERVAQALGKQAGEFDDYIVDAWWAIAAEMGSEQGKLHQIYLALLKNDFTRAEEAAALCEEWLTHRGITRERPIEILAKAVAAELAIRDNNPKIARLLLQNTSPLELVNLKDDQLDKLQRMAIKAFDDNPAEPVPAGHIRVIRSITKSEDKREKDALARYSQLRLPIPLAACPENTQWAQILKYEFPWMGEVIDHIKLSATFRKNMGQSTLHFDPVCLVGSAGIGKSRFIKRLGEVLATPSRVLSLNGMADNMMLKGAGRGWGTSRPGILVDMMLQQKCPNPIIGLDEIDKVGENRHNGNVWDNLLGMLEPQTAQNIFDEFLLGEVDYSHINWIATANSIHHMPSVLLSRMRVIHVAPPQAKDFDAILLSLRNDIAKKHDARLEMLPIMDNEVLMVLRQAFAKKRSVRALIRMMQQIMAEDVALRPEYLN</sequence>